<reference evidence="9" key="1">
    <citation type="submission" date="2011-05" db="EMBL/GenBank/DDBJ databases">
        <authorList>
            <person name="Richards S.R."/>
            <person name="Qu J."/>
            <person name="Jiang H."/>
            <person name="Jhangiani S.N."/>
            <person name="Agravi P."/>
            <person name="Goodspeed R."/>
            <person name="Gross S."/>
            <person name="Mandapat C."/>
            <person name="Jackson L."/>
            <person name="Mathew T."/>
            <person name="Pu L."/>
            <person name="Thornton R."/>
            <person name="Saada N."/>
            <person name="Wilczek-Boney K.B."/>
            <person name="Lee S."/>
            <person name="Kovar C."/>
            <person name="Wu Y."/>
            <person name="Scherer S.E."/>
            <person name="Worley K.C."/>
            <person name="Muzny D.M."/>
            <person name="Gibbs R."/>
        </authorList>
    </citation>
    <scope>NUCLEOTIDE SEQUENCE</scope>
    <source>
        <strain evidence="9">Brora</strain>
    </source>
</reference>
<dbReference type="HOGENOM" id="CLU_050927_0_0_1"/>
<reference evidence="8" key="2">
    <citation type="submission" date="2015-02" db="UniProtKB">
        <authorList>
            <consortium name="EnsemblMetazoa"/>
        </authorList>
    </citation>
    <scope>IDENTIFICATION</scope>
</reference>
<evidence type="ECO:0000313" key="8">
    <source>
        <dbReference type="EnsemblMetazoa" id="SMAR002947-PA"/>
    </source>
</evidence>
<dbReference type="SUPFAM" id="SSF51045">
    <property type="entry name" value="WW domain"/>
    <property type="match status" value="1"/>
</dbReference>
<dbReference type="Gene3D" id="2.20.70.10">
    <property type="match status" value="1"/>
</dbReference>
<protein>
    <recommendedName>
        <fullName evidence="10">WW domain-containing protein</fullName>
    </recommendedName>
</protein>
<name>T1IPJ5_STRMM</name>
<dbReference type="PANTHER" id="PTHR13173:SF10">
    <property type="entry name" value="WW DOMAIN-BINDING PROTEIN 4"/>
    <property type="match status" value="1"/>
</dbReference>
<dbReference type="InterPro" id="IPR036020">
    <property type="entry name" value="WW_dom_sf"/>
</dbReference>
<dbReference type="SMART" id="SM00451">
    <property type="entry name" value="ZnF_U1"/>
    <property type="match status" value="1"/>
</dbReference>
<dbReference type="PhylomeDB" id="T1IPJ5"/>
<evidence type="ECO:0000259" key="7">
    <source>
        <dbReference type="PROSITE" id="PS50171"/>
    </source>
</evidence>
<keyword evidence="3" id="KW-0863">Zinc-finger</keyword>
<dbReference type="SMART" id="SM00456">
    <property type="entry name" value="WW"/>
    <property type="match status" value="1"/>
</dbReference>
<accession>T1IPJ5</accession>
<dbReference type="Proteomes" id="UP000014500">
    <property type="component" value="Unassembled WGS sequence"/>
</dbReference>
<dbReference type="CDD" id="cd00201">
    <property type="entry name" value="WW"/>
    <property type="match status" value="1"/>
</dbReference>
<keyword evidence="5" id="KW-0539">Nucleus</keyword>
<dbReference type="STRING" id="126957.T1IPJ5"/>
<evidence type="ECO:0000256" key="1">
    <source>
        <dbReference type="ARBA" id="ARBA00004123"/>
    </source>
</evidence>
<organism evidence="8 9">
    <name type="scientific">Strigamia maritima</name>
    <name type="common">European centipede</name>
    <name type="synonym">Geophilus maritimus</name>
    <dbReference type="NCBI Taxonomy" id="126957"/>
    <lineage>
        <taxon>Eukaryota</taxon>
        <taxon>Metazoa</taxon>
        <taxon>Ecdysozoa</taxon>
        <taxon>Arthropoda</taxon>
        <taxon>Myriapoda</taxon>
        <taxon>Chilopoda</taxon>
        <taxon>Pleurostigmophora</taxon>
        <taxon>Geophilomorpha</taxon>
        <taxon>Linotaeniidae</taxon>
        <taxon>Strigamia</taxon>
    </lineage>
</organism>
<dbReference type="PANTHER" id="PTHR13173">
    <property type="entry name" value="WW DOMAIN BINDING PROTEIN 4"/>
    <property type="match status" value="1"/>
</dbReference>
<dbReference type="EMBL" id="JH431263">
    <property type="status" value="NOT_ANNOTATED_CDS"/>
    <property type="molecule type" value="Genomic_DNA"/>
</dbReference>
<dbReference type="Gene3D" id="3.30.160.60">
    <property type="entry name" value="Classic Zinc Finger"/>
    <property type="match status" value="1"/>
</dbReference>
<dbReference type="InterPro" id="IPR040023">
    <property type="entry name" value="WBP4"/>
</dbReference>
<dbReference type="Pfam" id="PF00397">
    <property type="entry name" value="WW"/>
    <property type="match status" value="1"/>
</dbReference>
<feature type="domain" description="WW" evidence="6">
    <location>
        <begin position="119"/>
        <end position="146"/>
    </location>
</feature>
<dbReference type="PROSITE" id="PS01159">
    <property type="entry name" value="WW_DOMAIN_1"/>
    <property type="match status" value="1"/>
</dbReference>
<evidence type="ECO:0000256" key="3">
    <source>
        <dbReference type="ARBA" id="ARBA00022771"/>
    </source>
</evidence>
<evidence type="ECO:0000256" key="2">
    <source>
        <dbReference type="ARBA" id="ARBA00022723"/>
    </source>
</evidence>
<keyword evidence="4" id="KW-0862">Zinc</keyword>
<dbReference type="PROSITE" id="PS50020">
    <property type="entry name" value="WW_DOMAIN_2"/>
    <property type="match status" value="1"/>
</dbReference>
<dbReference type="InterPro" id="IPR003604">
    <property type="entry name" value="Matrin/U1-like-C_Znf_C2H2"/>
</dbReference>
<proteinExistence type="predicted"/>
<dbReference type="InterPro" id="IPR001202">
    <property type="entry name" value="WW_dom"/>
</dbReference>
<dbReference type="GO" id="GO:0071011">
    <property type="term" value="C:precatalytic spliceosome"/>
    <property type="evidence" value="ECO:0007669"/>
    <property type="project" value="TreeGrafter"/>
</dbReference>
<feature type="domain" description="Matrin-type" evidence="7">
    <location>
        <begin position="11"/>
        <end position="42"/>
    </location>
</feature>
<dbReference type="GO" id="GO:0008270">
    <property type="term" value="F:zinc ion binding"/>
    <property type="evidence" value="ECO:0007669"/>
    <property type="project" value="UniProtKB-KW"/>
</dbReference>
<keyword evidence="2" id="KW-0479">Metal-binding</keyword>
<evidence type="ECO:0000313" key="9">
    <source>
        <dbReference type="Proteomes" id="UP000014500"/>
    </source>
</evidence>
<keyword evidence="9" id="KW-1185">Reference proteome</keyword>
<dbReference type="GO" id="GO:0003723">
    <property type="term" value="F:RNA binding"/>
    <property type="evidence" value="ECO:0007669"/>
    <property type="project" value="TreeGrafter"/>
</dbReference>
<dbReference type="PROSITE" id="PS50171">
    <property type="entry name" value="ZF_MATRIN"/>
    <property type="match status" value="1"/>
</dbReference>
<dbReference type="InterPro" id="IPR000690">
    <property type="entry name" value="Matrin/U1-C_Znf_C2H2"/>
</dbReference>
<dbReference type="SUPFAM" id="SSF57667">
    <property type="entry name" value="beta-beta-alpha zinc fingers"/>
    <property type="match status" value="1"/>
</dbReference>
<evidence type="ECO:0008006" key="10">
    <source>
        <dbReference type="Google" id="ProtNLM"/>
    </source>
</evidence>
<evidence type="ECO:0000256" key="5">
    <source>
        <dbReference type="ARBA" id="ARBA00023242"/>
    </source>
</evidence>
<dbReference type="eggNOG" id="KOG0150">
    <property type="taxonomic scope" value="Eukaryota"/>
</dbReference>
<dbReference type="InterPro" id="IPR013085">
    <property type="entry name" value="U1-CZ_Znf_C2H2"/>
</dbReference>
<comment type="subcellular location">
    <subcellularLocation>
        <location evidence="1">Nucleus</location>
    </subcellularLocation>
</comment>
<sequence>MADYWKSIPRKFCDFCKCWLTDNKPSVEFHERGRKHQNNVQKKIGELRRKGQKMAQEEKNTDRMMKQMEQNAMKAFSKDIVTNPDLSAKSGNFAAASVGSFSSYSSGGFSGASFKVKVWFQEKSEDGTKYYWNCETGASQWEIPEEGYVTLREQEEPENNLLNLGTLKPQLKIPEELIPEIEANKQVPQPEPPPPPVTFNKNPYGSWVTVSTSRPKQIDFQLPKLEERVEIVIPEVYEEPQMKFEEKVMPNLNIKTSNSQVGFKKRKINDNFKRNIRQKLEDEET</sequence>
<dbReference type="AlphaFoldDB" id="T1IPJ5"/>
<dbReference type="Pfam" id="PF06220">
    <property type="entry name" value="zf-U1"/>
    <property type="match status" value="1"/>
</dbReference>
<dbReference type="EnsemblMetazoa" id="SMAR002947-RA">
    <property type="protein sequence ID" value="SMAR002947-PA"/>
    <property type="gene ID" value="SMAR002947"/>
</dbReference>
<dbReference type="GO" id="GO:0000398">
    <property type="term" value="P:mRNA splicing, via spliceosome"/>
    <property type="evidence" value="ECO:0007669"/>
    <property type="project" value="InterPro"/>
</dbReference>
<evidence type="ECO:0000256" key="4">
    <source>
        <dbReference type="ARBA" id="ARBA00022833"/>
    </source>
</evidence>
<evidence type="ECO:0000259" key="6">
    <source>
        <dbReference type="PROSITE" id="PS50020"/>
    </source>
</evidence>
<dbReference type="InterPro" id="IPR036236">
    <property type="entry name" value="Znf_C2H2_sf"/>
</dbReference>
<dbReference type="OMA" id="IDPMRLE"/>